<dbReference type="Gene3D" id="2.120.10.80">
    <property type="entry name" value="Kelch-type beta propeller"/>
    <property type="match status" value="2"/>
</dbReference>
<dbReference type="OMA" id="ERETSWE"/>
<dbReference type="PANTHER" id="PTHR46260">
    <property type="entry name" value="RING-TYPE DOMAIN-CONTAINING PROTEIN"/>
    <property type="match status" value="1"/>
</dbReference>
<sequence>MTVPSAHEFHWQSLACLSSSRVYHSLADVGGQLYMVGGCDASGRPTSALELYSPEVDRWLSLPPMPTPRAGAAAAVLGKQLLVVGGMGKDQRPLKAVEVYNTEEGKWRKRCSLREASMGLSVTVKDGRALAVGGMGADLLPRSVLQQYDLRKDMWALLPHMPTPRYDTSVCLLGSKIYVAGGRQCKRLVKAFEVFDMESRTWSSLPSLPCKRSYSGVLWDSAGRLCWLGGLRQGGIHQSSKFTKNVNIFDTNQGKLARHVRKYRADFAAAIVCGHGWCHPNICSLPTGHQPSVLDTVEAFHPEKRKWERLSPMSTPRCSASSIVIRDRLLVVGGVNQVPCSAHEILYVKEEEIL</sequence>
<dbReference type="Proteomes" id="UP000472262">
    <property type="component" value="Unassembled WGS sequence"/>
</dbReference>
<dbReference type="InterPro" id="IPR051746">
    <property type="entry name" value="Kelch_domain_containing_8"/>
</dbReference>
<keyword evidence="4" id="KW-1185">Reference proteome</keyword>
<dbReference type="SMART" id="SM00612">
    <property type="entry name" value="Kelch"/>
    <property type="match status" value="5"/>
</dbReference>
<reference evidence="3" key="1">
    <citation type="submission" date="2025-08" db="UniProtKB">
        <authorList>
            <consortium name="Ensembl"/>
        </authorList>
    </citation>
    <scope>IDENTIFICATION</scope>
</reference>
<name>A0A672LMD8_SINGR</name>
<dbReference type="Pfam" id="PF01344">
    <property type="entry name" value="Kelch_1"/>
    <property type="match status" value="2"/>
</dbReference>
<dbReference type="SUPFAM" id="SSF117281">
    <property type="entry name" value="Kelch motif"/>
    <property type="match status" value="2"/>
</dbReference>
<dbReference type="AlphaFoldDB" id="A0A672LMD8"/>
<dbReference type="PRINTS" id="PR00501">
    <property type="entry name" value="KELCHREPEAT"/>
</dbReference>
<dbReference type="Pfam" id="PF24681">
    <property type="entry name" value="Kelch_KLHDC2_KLHL20_DRC7"/>
    <property type="match status" value="1"/>
</dbReference>
<protein>
    <submittedName>
        <fullName evidence="3">Kelch domain-containing protein 8A-like</fullName>
    </submittedName>
</protein>
<reference evidence="3" key="2">
    <citation type="submission" date="2025-09" db="UniProtKB">
        <authorList>
            <consortium name="Ensembl"/>
        </authorList>
    </citation>
    <scope>IDENTIFICATION</scope>
</reference>
<keyword evidence="2" id="KW-0677">Repeat</keyword>
<keyword evidence="1" id="KW-0880">Kelch repeat</keyword>
<dbReference type="InParanoid" id="A0A672LMD8"/>
<dbReference type="InterPro" id="IPR015915">
    <property type="entry name" value="Kelch-typ_b-propeller"/>
</dbReference>
<gene>
    <name evidence="3" type="primary">LOC107581204</name>
</gene>
<evidence type="ECO:0000313" key="3">
    <source>
        <dbReference type="Ensembl" id="ENSSGRP00000024889.1"/>
    </source>
</evidence>
<evidence type="ECO:0000256" key="2">
    <source>
        <dbReference type="ARBA" id="ARBA00022737"/>
    </source>
</evidence>
<dbReference type="Ensembl" id="ENSSGRT00000026846.1">
    <property type="protein sequence ID" value="ENSSGRP00000024889.1"/>
    <property type="gene ID" value="ENSSGRG00000014585.1"/>
</dbReference>
<proteinExistence type="predicted"/>
<accession>A0A672LMD8</accession>
<evidence type="ECO:0000313" key="4">
    <source>
        <dbReference type="Proteomes" id="UP000472262"/>
    </source>
</evidence>
<dbReference type="InterPro" id="IPR006652">
    <property type="entry name" value="Kelch_1"/>
</dbReference>
<organism evidence="3 4">
    <name type="scientific">Sinocyclocheilus grahami</name>
    <name type="common">Dianchi golden-line fish</name>
    <name type="synonym">Barbus grahami</name>
    <dbReference type="NCBI Taxonomy" id="75366"/>
    <lineage>
        <taxon>Eukaryota</taxon>
        <taxon>Metazoa</taxon>
        <taxon>Chordata</taxon>
        <taxon>Craniata</taxon>
        <taxon>Vertebrata</taxon>
        <taxon>Euteleostomi</taxon>
        <taxon>Actinopterygii</taxon>
        <taxon>Neopterygii</taxon>
        <taxon>Teleostei</taxon>
        <taxon>Ostariophysi</taxon>
        <taxon>Cypriniformes</taxon>
        <taxon>Cyprinidae</taxon>
        <taxon>Cyprininae</taxon>
        <taxon>Sinocyclocheilus</taxon>
    </lineage>
</organism>
<dbReference type="PANTHER" id="PTHR46260:SF1">
    <property type="entry name" value="KELCH DOMAIN-CONTAINING PROTEIN 8A"/>
    <property type="match status" value="1"/>
</dbReference>
<evidence type="ECO:0000256" key="1">
    <source>
        <dbReference type="ARBA" id="ARBA00022441"/>
    </source>
</evidence>